<gene>
    <name evidence="3" type="ORF">LMG31506_01711</name>
</gene>
<protein>
    <recommendedName>
        <fullName evidence="5">Tripartite tricarboxylate transporter substrate binding protein</fullName>
    </recommendedName>
</protein>
<keyword evidence="2" id="KW-0732">Signal</keyword>
<proteinExistence type="inferred from homology"/>
<dbReference type="SUPFAM" id="SSF53850">
    <property type="entry name" value="Periplasmic binding protein-like II"/>
    <property type="match status" value="1"/>
</dbReference>
<evidence type="ECO:0000256" key="2">
    <source>
        <dbReference type="SAM" id="SignalP"/>
    </source>
</evidence>
<reference evidence="3" key="1">
    <citation type="submission" date="2021-03" db="EMBL/GenBank/DDBJ databases">
        <authorList>
            <person name="Peeters C."/>
        </authorList>
    </citation>
    <scope>NUCLEOTIDE SEQUENCE</scope>
    <source>
        <strain evidence="3">LMG 31506</strain>
    </source>
</reference>
<dbReference type="InterPro" id="IPR005064">
    <property type="entry name" value="BUG"/>
</dbReference>
<dbReference type="Gene3D" id="3.40.190.150">
    <property type="entry name" value="Bordetella uptake gene, domain 1"/>
    <property type="match status" value="1"/>
</dbReference>
<accession>A0A916N2V6</accession>
<dbReference type="AlphaFoldDB" id="A0A916N2V6"/>
<dbReference type="EMBL" id="CAJPUY010000005">
    <property type="protein sequence ID" value="CAG2136737.1"/>
    <property type="molecule type" value="Genomic_DNA"/>
</dbReference>
<dbReference type="Proteomes" id="UP000672934">
    <property type="component" value="Unassembled WGS sequence"/>
</dbReference>
<sequence length="325" mass="34346">MRTIKVALAAFGLMTGLGSLAAAQTWPGKPITMVLPFPAGGSTDVVGRAMADEMGKRLGQPVVVENRAGASGIVGASYVAKAPADGYTMMFTTTLPIMTNQFVYAKLPYDPRKDFALISQVASGQLVLAVHPSVQAKSVKEFVAWAQQNKGKVNYGSWGVGSAAHLMGAFMSNSRGMEMSHIAYKGEAPMLQDLIGGQVQMAIGSYMSIKPYLESGKLRALAVTGDRRIDGIADVPTFQQAGLAEPEFRPVGWLVLVAPAATPAPVLARLEKEAIAAANTTAVKARLQVAGLEAMGTTSARFRDDYQTAMPVLERVVKVSGARVE</sequence>
<name>A0A916N2V6_9BURK</name>
<comment type="caution">
    <text evidence="3">The sequence shown here is derived from an EMBL/GenBank/DDBJ whole genome shotgun (WGS) entry which is preliminary data.</text>
</comment>
<evidence type="ECO:0000313" key="3">
    <source>
        <dbReference type="EMBL" id="CAG2136737.1"/>
    </source>
</evidence>
<dbReference type="RefSeq" id="WP_211946691.1">
    <property type="nucleotide sequence ID" value="NZ_CAJPUY010000005.1"/>
</dbReference>
<feature type="chain" id="PRO_5037248743" description="Tripartite tricarboxylate transporter substrate binding protein" evidence="2">
    <location>
        <begin position="22"/>
        <end position="325"/>
    </location>
</feature>
<dbReference type="Gene3D" id="3.40.190.10">
    <property type="entry name" value="Periplasmic binding protein-like II"/>
    <property type="match status" value="1"/>
</dbReference>
<dbReference type="InterPro" id="IPR042100">
    <property type="entry name" value="Bug_dom1"/>
</dbReference>
<evidence type="ECO:0008006" key="5">
    <source>
        <dbReference type="Google" id="ProtNLM"/>
    </source>
</evidence>
<keyword evidence="4" id="KW-1185">Reference proteome</keyword>
<dbReference type="Pfam" id="PF03401">
    <property type="entry name" value="TctC"/>
    <property type="match status" value="1"/>
</dbReference>
<comment type="similarity">
    <text evidence="1">Belongs to the UPF0065 (bug) family.</text>
</comment>
<dbReference type="PANTHER" id="PTHR42928:SF5">
    <property type="entry name" value="BLR1237 PROTEIN"/>
    <property type="match status" value="1"/>
</dbReference>
<feature type="signal peptide" evidence="2">
    <location>
        <begin position="1"/>
        <end position="21"/>
    </location>
</feature>
<organism evidence="3 4">
    <name type="scientific">Cupriavidus yeoncheonensis</name>
    <dbReference type="NCBI Taxonomy" id="1462994"/>
    <lineage>
        <taxon>Bacteria</taxon>
        <taxon>Pseudomonadati</taxon>
        <taxon>Pseudomonadota</taxon>
        <taxon>Betaproteobacteria</taxon>
        <taxon>Burkholderiales</taxon>
        <taxon>Burkholderiaceae</taxon>
        <taxon>Cupriavidus</taxon>
    </lineage>
</organism>
<dbReference type="PANTHER" id="PTHR42928">
    <property type="entry name" value="TRICARBOXYLATE-BINDING PROTEIN"/>
    <property type="match status" value="1"/>
</dbReference>
<dbReference type="CDD" id="cd07012">
    <property type="entry name" value="PBP2_Bug_TTT"/>
    <property type="match status" value="1"/>
</dbReference>
<evidence type="ECO:0000256" key="1">
    <source>
        <dbReference type="ARBA" id="ARBA00006987"/>
    </source>
</evidence>
<evidence type="ECO:0000313" key="4">
    <source>
        <dbReference type="Proteomes" id="UP000672934"/>
    </source>
</evidence>
<dbReference type="PIRSF" id="PIRSF017082">
    <property type="entry name" value="YflP"/>
    <property type="match status" value="1"/>
</dbReference>